<evidence type="ECO:0000256" key="9">
    <source>
        <dbReference type="ARBA" id="ARBA00023077"/>
    </source>
</evidence>
<evidence type="ECO:0000256" key="8">
    <source>
        <dbReference type="ARBA" id="ARBA00023065"/>
    </source>
</evidence>
<dbReference type="PANTHER" id="PTHR32552">
    <property type="entry name" value="FERRICHROME IRON RECEPTOR-RELATED"/>
    <property type="match status" value="1"/>
</dbReference>
<keyword evidence="9 13" id="KW-0798">TonB box</keyword>
<keyword evidence="6" id="KW-0732">Signal</keyword>
<dbReference type="Pfam" id="PF00593">
    <property type="entry name" value="TonB_dep_Rec_b-barrel"/>
    <property type="match status" value="1"/>
</dbReference>
<dbReference type="GO" id="GO:0006826">
    <property type="term" value="P:iron ion transport"/>
    <property type="evidence" value="ECO:0007669"/>
    <property type="project" value="UniProtKB-KW"/>
</dbReference>
<evidence type="ECO:0000256" key="5">
    <source>
        <dbReference type="ARBA" id="ARBA00022692"/>
    </source>
</evidence>
<keyword evidence="18" id="KW-1185">Reference proteome</keyword>
<dbReference type="InterPro" id="IPR000531">
    <property type="entry name" value="Beta-barrel_TonB"/>
</dbReference>
<evidence type="ECO:0000313" key="17">
    <source>
        <dbReference type="EMBL" id="NGY04366.1"/>
    </source>
</evidence>
<feature type="short sequence motif" description="TonB box" evidence="13">
    <location>
        <begin position="48"/>
        <end position="54"/>
    </location>
</feature>
<gene>
    <name evidence="17" type="ORF">G7Y85_06295</name>
</gene>
<dbReference type="InterPro" id="IPR039426">
    <property type="entry name" value="TonB-dep_rcpt-like"/>
</dbReference>
<evidence type="ECO:0000256" key="11">
    <source>
        <dbReference type="ARBA" id="ARBA00023237"/>
    </source>
</evidence>
<dbReference type="PROSITE" id="PS00430">
    <property type="entry name" value="TONB_DEPENDENT_REC_1"/>
    <property type="match status" value="1"/>
</dbReference>
<keyword evidence="5 12" id="KW-0812">Transmembrane</keyword>
<feature type="domain" description="TonB-dependent receptor plug" evidence="16">
    <location>
        <begin position="62"/>
        <end position="171"/>
    </location>
</feature>
<evidence type="ECO:0000256" key="3">
    <source>
        <dbReference type="ARBA" id="ARBA00022452"/>
    </source>
</evidence>
<dbReference type="InterPro" id="IPR037066">
    <property type="entry name" value="Plug_dom_sf"/>
</dbReference>
<keyword evidence="3 12" id="KW-1134">Transmembrane beta strand</keyword>
<evidence type="ECO:0000256" key="2">
    <source>
        <dbReference type="ARBA" id="ARBA00022448"/>
    </source>
</evidence>
<name>A0A6M2BP30_9GAMM</name>
<evidence type="ECO:0000256" key="10">
    <source>
        <dbReference type="ARBA" id="ARBA00023136"/>
    </source>
</evidence>
<accession>A0A6M2BP30</accession>
<dbReference type="EMBL" id="JAAMOW010000003">
    <property type="protein sequence ID" value="NGY04366.1"/>
    <property type="molecule type" value="Genomic_DNA"/>
</dbReference>
<dbReference type="Proteomes" id="UP000472676">
    <property type="component" value="Unassembled WGS sequence"/>
</dbReference>
<evidence type="ECO:0000256" key="6">
    <source>
        <dbReference type="ARBA" id="ARBA00022729"/>
    </source>
</evidence>
<dbReference type="InterPro" id="IPR036942">
    <property type="entry name" value="Beta-barrel_TonB_sf"/>
</dbReference>
<evidence type="ECO:0000259" key="15">
    <source>
        <dbReference type="Pfam" id="PF00593"/>
    </source>
</evidence>
<keyword evidence="17" id="KW-0675">Receptor</keyword>
<protein>
    <submittedName>
        <fullName evidence="17">TonB-dependent receptor</fullName>
    </submittedName>
</protein>
<dbReference type="SUPFAM" id="SSF56935">
    <property type="entry name" value="Porins"/>
    <property type="match status" value="1"/>
</dbReference>
<keyword evidence="2 12" id="KW-0813">Transport</keyword>
<dbReference type="PANTHER" id="PTHR32552:SF81">
    <property type="entry name" value="TONB-DEPENDENT OUTER MEMBRANE RECEPTOR"/>
    <property type="match status" value="1"/>
</dbReference>
<comment type="similarity">
    <text evidence="12 14">Belongs to the TonB-dependent receptor family.</text>
</comment>
<evidence type="ECO:0000256" key="14">
    <source>
        <dbReference type="RuleBase" id="RU003357"/>
    </source>
</evidence>
<proteinExistence type="inferred from homology"/>
<dbReference type="CDD" id="cd01347">
    <property type="entry name" value="ligand_gated_channel"/>
    <property type="match status" value="1"/>
</dbReference>
<evidence type="ECO:0000259" key="16">
    <source>
        <dbReference type="Pfam" id="PF07715"/>
    </source>
</evidence>
<evidence type="ECO:0000256" key="1">
    <source>
        <dbReference type="ARBA" id="ARBA00004571"/>
    </source>
</evidence>
<dbReference type="Gene3D" id="2.170.130.10">
    <property type="entry name" value="TonB-dependent receptor, plug domain"/>
    <property type="match status" value="1"/>
</dbReference>
<keyword evidence="4" id="KW-0410">Iron transport</keyword>
<dbReference type="Pfam" id="PF07715">
    <property type="entry name" value="Plug"/>
    <property type="match status" value="1"/>
</dbReference>
<dbReference type="AlphaFoldDB" id="A0A6M2BP30"/>
<comment type="caution">
    <text evidence="17">The sequence shown here is derived from an EMBL/GenBank/DDBJ whole genome shotgun (WGS) entry which is preliminary data.</text>
</comment>
<keyword evidence="10 12" id="KW-0472">Membrane</keyword>
<dbReference type="InterPro" id="IPR010916">
    <property type="entry name" value="TonB_box_CS"/>
</dbReference>
<feature type="domain" description="TonB-dependent receptor-like beta-barrel" evidence="15">
    <location>
        <begin position="254"/>
        <end position="689"/>
    </location>
</feature>
<evidence type="ECO:0000313" key="18">
    <source>
        <dbReference type="Proteomes" id="UP000472676"/>
    </source>
</evidence>
<keyword evidence="11 12" id="KW-0998">Cell outer membrane</keyword>
<dbReference type="Gene3D" id="2.40.170.20">
    <property type="entry name" value="TonB-dependent receptor, beta-barrel domain"/>
    <property type="match status" value="1"/>
</dbReference>
<evidence type="ECO:0000256" key="13">
    <source>
        <dbReference type="PROSITE-ProRule" id="PRU10143"/>
    </source>
</evidence>
<dbReference type="InterPro" id="IPR012910">
    <property type="entry name" value="Plug_dom"/>
</dbReference>
<evidence type="ECO:0000256" key="4">
    <source>
        <dbReference type="ARBA" id="ARBA00022496"/>
    </source>
</evidence>
<dbReference type="PROSITE" id="PS52016">
    <property type="entry name" value="TONB_DEPENDENT_REC_3"/>
    <property type="match status" value="1"/>
</dbReference>
<organism evidence="17 18">
    <name type="scientific">Solimonas terrae</name>
    <dbReference type="NCBI Taxonomy" id="1396819"/>
    <lineage>
        <taxon>Bacteria</taxon>
        <taxon>Pseudomonadati</taxon>
        <taxon>Pseudomonadota</taxon>
        <taxon>Gammaproteobacteria</taxon>
        <taxon>Nevskiales</taxon>
        <taxon>Nevskiaceae</taxon>
        <taxon>Solimonas</taxon>
    </lineage>
</organism>
<sequence>MPARRKKQNHEELRSVTSITPAFARVALGVVLLTPLGVHADTGTDADTVVVTATRLPESSFEVPASIDVIDGDRFHDDTLAVNLSEGLSGVAGLSARDRQNYAQDTQISVRGFGTRSSFGIRGVRLFTDDIPATQPDGQGQISHFSLASADRVEVLRGPFSALYGNSSGGVIRIFTADGHDPASVYGGFAGGSFDTWRENLGAQGKLGIADYNLAYSNFQTEGFRDHSAARRRSFNGKLDLQLGDADRLSFVLNDFRSPEALDPLGLTRAQFDASPKQAAPQAEQFNTRKRAEQTQGGITWSHRISDAQSAELIGYYGSRGIVQFLAIPAAAQKSPTHSGGVVDLGTDYGGSEARWQYRGGNAERPWSLVAGLSYDDLRQHRQGYENFVTDGSDTELGVRGAQRRDEIDTVYSLDQYLQGSWRFAERWDAQLGVRHSHIAFKSDDHYVTSSNPDDSGRTHYDATTPVAGLMYRASEDVHLYAAYGRGFETPTFAELAYRPDGAGLNFDLDAARSNNAELGAKLRLGKATRAQLAVFDTETRHELIVLSNSGGRTTYGNAGRTRRQGAEAELSSQLAASWRIELAYTLLNARVREDYQACSGMPCTSLNTTIPAGNRIPGIAESNAYAALRWGGDSGWHAGTDVRYLSRVAVNDGNSESAPSYVIAGLDGGYVFDLPTVRVRTFVNLDNVLNRDYVGSVIVNDGNGRYYEPGPGLSVLAGFGVEWKY</sequence>
<keyword evidence="7" id="KW-0408">Iron</keyword>
<dbReference type="GO" id="GO:0009279">
    <property type="term" value="C:cell outer membrane"/>
    <property type="evidence" value="ECO:0007669"/>
    <property type="project" value="UniProtKB-SubCell"/>
</dbReference>
<evidence type="ECO:0000256" key="7">
    <source>
        <dbReference type="ARBA" id="ARBA00023004"/>
    </source>
</evidence>
<comment type="subcellular location">
    <subcellularLocation>
        <location evidence="1 12">Cell outer membrane</location>
        <topology evidence="1 12">Multi-pass membrane protein</topology>
    </subcellularLocation>
</comment>
<keyword evidence="8" id="KW-0406">Ion transport</keyword>
<evidence type="ECO:0000256" key="12">
    <source>
        <dbReference type="PROSITE-ProRule" id="PRU01360"/>
    </source>
</evidence>
<reference evidence="17 18" key="1">
    <citation type="journal article" date="2014" name="Int. J. Syst. Evol. Microbiol.">
        <title>Solimonas terrae sp. nov., isolated from soil.</title>
        <authorList>
            <person name="Kim S.J."/>
            <person name="Moon J.Y."/>
            <person name="Weon H.Y."/>
            <person name="Ahn J.H."/>
            <person name="Chen W.M."/>
            <person name="Kwon S.W."/>
        </authorList>
    </citation>
    <scope>NUCLEOTIDE SEQUENCE [LARGE SCALE GENOMIC DNA]</scope>
    <source>
        <strain evidence="17 18">KIS83-12</strain>
    </source>
</reference>